<comment type="caution">
    <text evidence="2">The sequence shown here is derived from an EMBL/GenBank/DDBJ whole genome shotgun (WGS) entry which is preliminary data.</text>
</comment>
<feature type="transmembrane region" description="Helical" evidence="1">
    <location>
        <begin position="348"/>
        <end position="365"/>
    </location>
</feature>
<feature type="transmembrane region" description="Helical" evidence="1">
    <location>
        <begin position="409"/>
        <end position="434"/>
    </location>
</feature>
<accession>M0PRU9</accession>
<sequence length="525" mass="55408">MSWSRDVGAVALADFRERSRTSKLIVIPVVLAYFAKLVTVDSTLVVGNTYTGVPTAAWYGGLVAGIGTTVLLLFGYPLIHGSIAHDRTTNVAEFVASAPLSNSSYLVGKWLSNFTLLAVVTGLLFGATVVSFLLQGTGPFNPVDMGAPFILLTLPTMAVVSAAGVCFETLDTLRGTGGTVLYFLLAIVGVIGSIPPESPVDLTGLVALRQSMASSIAAQYPGFEGSIISFAYTDTATDMEMFRWAGLSVGSALLSRVPIFVITGGLLGVSVLSFDRFDDTQTWSLGLFDHGSSDAEATAELLSPPLTELSRSGSDGDISLASVTTRRFHLRRVFIAELKMALRGHRRLWYAGMIVALVSAAVAPLKSLRSIVIPIALLLPLPVWSQLGAREQIHRTQELIFATSNPLRLLAVSYLVGISVGTAVISPALVRYVLIGSSTGLLGAVTAVLFLPAAALAAGIWSGRPTLFEIGYLVAWYLGPMNGLGLFDYVGATQPPGSIDIQIGYLVAAVVALIIASIGRQRQLA</sequence>
<reference evidence="2 3" key="1">
    <citation type="journal article" date="2014" name="PLoS Genet.">
        <title>Phylogenetically driven sequencing of extremely halophilic archaea reveals strategies for static and dynamic osmo-response.</title>
        <authorList>
            <person name="Becker E.A."/>
            <person name="Seitzer P.M."/>
            <person name="Tritt A."/>
            <person name="Larsen D."/>
            <person name="Krusor M."/>
            <person name="Yao A.I."/>
            <person name="Wu D."/>
            <person name="Madern D."/>
            <person name="Eisen J.A."/>
            <person name="Darling A.E."/>
            <person name="Facciotti M.T."/>
        </authorList>
    </citation>
    <scope>NUCLEOTIDE SEQUENCE [LARGE SCALE GENOMIC DNA]</scope>
    <source>
        <strain evidence="2 3">JCM 13916</strain>
    </source>
</reference>
<organism evidence="2 3">
    <name type="scientific">Halorubrum distributum JCM 13916</name>
    <dbReference type="NCBI Taxonomy" id="1230455"/>
    <lineage>
        <taxon>Archaea</taxon>
        <taxon>Methanobacteriati</taxon>
        <taxon>Methanobacteriota</taxon>
        <taxon>Stenosarchaea group</taxon>
        <taxon>Halobacteria</taxon>
        <taxon>Halobacteriales</taxon>
        <taxon>Haloferacaceae</taxon>
        <taxon>Halorubrum</taxon>
        <taxon>Halorubrum distributum group</taxon>
    </lineage>
</organism>
<dbReference type="RefSeq" id="WP_007992563.1">
    <property type="nucleotide sequence ID" value="NZ_AOJJ01000009.1"/>
</dbReference>
<feature type="transmembrane region" description="Helical" evidence="1">
    <location>
        <begin position="24"/>
        <end position="46"/>
    </location>
</feature>
<keyword evidence="1" id="KW-0472">Membrane</keyword>
<feature type="transmembrane region" description="Helical" evidence="1">
    <location>
        <begin position="179"/>
        <end position="196"/>
    </location>
</feature>
<dbReference type="EMBL" id="AOJJ01000009">
    <property type="protein sequence ID" value="EMA72676.1"/>
    <property type="molecule type" value="Genomic_DNA"/>
</dbReference>
<dbReference type="AlphaFoldDB" id="M0PRU9"/>
<name>M0PRU9_9EURY</name>
<dbReference type="PATRIC" id="fig|1230455.3.peg.32"/>
<feature type="transmembrane region" description="Helical" evidence="1">
    <location>
        <begin position="114"/>
        <end position="134"/>
    </location>
</feature>
<feature type="transmembrane region" description="Helical" evidence="1">
    <location>
        <begin position="253"/>
        <end position="274"/>
    </location>
</feature>
<protein>
    <submittedName>
        <fullName evidence="2">Uncharacterized protein</fullName>
    </submittedName>
</protein>
<evidence type="ECO:0000256" key="1">
    <source>
        <dbReference type="SAM" id="Phobius"/>
    </source>
</evidence>
<keyword evidence="1" id="KW-0812">Transmembrane</keyword>
<feature type="transmembrane region" description="Helical" evidence="1">
    <location>
        <begin position="58"/>
        <end position="79"/>
    </location>
</feature>
<evidence type="ECO:0000313" key="2">
    <source>
        <dbReference type="EMBL" id="EMA72676.1"/>
    </source>
</evidence>
<dbReference type="Proteomes" id="UP000011528">
    <property type="component" value="Unassembled WGS sequence"/>
</dbReference>
<feature type="transmembrane region" description="Helical" evidence="1">
    <location>
        <begin position="146"/>
        <end position="167"/>
    </location>
</feature>
<feature type="transmembrane region" description="Helical" evidence="1">
    <location>
        <begin position="440"/>
        <end position="463"/>
    </location>
</feature>
<keyword evidence="1" id="KW-1133">Transmembrane helix</keyword>
<feature type="transmembrane region" description="Helical" evidence="1">
    <location>
        <begin position="371"/>
        <end position="389"/>
    </location>
</feature>
<gene>
    <name evidence="2" type="ORF">C462_00272</name>
</gene>
<proteinExistence type="predicted"/>
<feature type="transmembrane region" description="Helical" evidence="1">
    <location>
        <begin position="502"/>
        <end position="519"/>
    </location>
</feature>
<feature type="transmembrane region" description="Helical" evidence="1">
    <location>
        <begin position="470"/>
        <end position="490"/>
    </location>
</feature>
<evidence type="ECO:0000313" key="3">
    <source>
        <dbReference type="Proteomes" id="UP000011528"/>
    </source>
</evidence>